<keyword evidence="4 7" id="KW-0812">Transmembrane</keyword>
<evidence type="ECO:0000256" key="3">
    <source>
        <dbReference type="ARBA" id="ARBA00022475"/>
    </source>
</evidence>
<feature type="transmembrane region" description="Helical" evidence="7">
    <location>
        <begin position="74"/>
        <end position="93"/>
    </location>
</feature>
<proteinExistence type="inferred from homology"/>
<reference evidence="9" key="1">
    <citation type="submission" date="2017-09" db="EMBL/GenBank/DDBJ databases">
        <title>FDA dAtabase for Regulatory Grade micrObial Sequences (FDA-ARGOS): Supporting development and validation of Infectious Disease Dx tests.</title>
        <authorList>
            <person name="Minogue T."/>
            <person name="Wolcott M."/>
            <person name="Wasieloski L."/>
            <person name="Aguilar W."/>
            <person name="Moore D."/>
            <person name="Tallon L."/>
            <person name="Sadzewicz L."/>
            <person name="Ott S."/>
            <person name="Zhao X."/>
            <person name="Nagaraj S."/>
            <person name="Vavikolanu K."/>
            <person name="Aluvathingal J."/>
            <person name="Nadendla S."/>
            <person name="Sichtig H."/>
        </authorList>
    </citation>
    <scope>NUCLEOTIDE SEQUENCE [LARGE SCALE GENOMIC DNA]</scope>
    <source>
        <strain evidence="9">FDAARGOS_394</strain>
    </source>
</reference>
<dbReference type="Proteomes" id="UP000220246">
    <property type="component" value="Unassembled WGS sequence"/>
</dbReference>
<dbReference type="EMBL" id="PDEA01000001">
    <property type="protein sequence ID" value="PEH91049.1"/>
    <property type="molecule type" value="Genomic_DNA"/>
</dbReference>
<dbReference type="GO" id="GO:0005886">
    <property type="term" value="C:plasma membrane"/>
    <property type="evidence" value="ECO:0007669"/>
    <property type="project" value="UniProtKB-SubCell"/>
</dbReference>
<comment type="subcellular location">
    <subcellularLocation>
        <location evidence="1">Cell membrane</location>
        <topology evidence="1">Multi-pass membrane protein</topology>
    </subcellularLocation>
</comment>
<keyword evidence="6 7" id="KW-0472">Membrane</keyword>
<dbReference type="InterPro" id="IPR051907">
    <property type="entry name" value="DoxX-like_oxidoreductase"/>
</dbReference>
<keyword evidence="9" id="KW-1185">Reference proteome</keyword>
<organism evidence="8 9">
    <name type="scientific">Comamonas terrigena</name>
    <dbReference type="NCBI Taxonomy" id="32013"/>
    <lineage>
        <taxon>Bacteria</taxon>
        <taxon>Pseudomonadati</taxon>
        <taxon>Pseudomonadota</taxon>
        <taxon>Betaproteobacteria</taxon>
        <taxon>Burkholderiales</taxon>
        <taxon>Comamonadaceae</taxon>
        <taxon>Comamonas</taxon>
    </lineage>
</organism>
<dbReference type="InterPro" id="IPR032808">
    <property type="entry name" value="DoxX"/>
</dbReference>
<name>A0A2A7V0D7_COMTR</name>
<evidence type="ECO:0000256" key="5">
    <source>
        <dbReference type="ARBA" id="ARBA00022989"/>
    </source>
</evidence>
<evidence type="ECO:0000256" key="7">
    <source>
        <dbReference type="SAM" id="Phobius"/>
    </source>
</evidence>
<dbReference type="PANTHER" id="PTHR33452">
    <property type="entry name" value="OXIDOREDUCTASE CATD-RELATED"/>
    <property type="match status" value="1"/>
</dbReference>
<feature type="transmembrane region" description="Helical" evidence="7">
    <location>
        <begin position="7"/>
        <end position="26"/>
    </location>
</feature>
<dbReference type="RefSeq" id="WP_066536000.1">
    <property type="nucleotide sequence ID" value="NZ_DALZQJ010000007.1"/>
</dbReference>
<feature type="transmembrane region" description="Helical" evidence="7">
    <location>
        <begin position="46"/>
        <end position="67"/>
    </location>
</feature>
<evidence type="ECO:0000313" key="8">
    <source>
        <dbReference type="EMBL" id="PEH91049.1"/>
    </source>
</evidence>
<dbReference type="OrthoDB" id="9792760at2"/>
<feature type="transmembrane region" description="Helical" evidence="7">
    <location>
        <begin position="113"/>
        <end position="130"/>
    </location>
</feature>
<dbReference type="STRING" id="1219032.GCA_001515545_01264"/>
<evidence type="ECO:0000256" key="2">
    <source>
        <dbReference type="ARBA" id="ARBA00006679"/>
    </source>
</evidence>
<keyword evidence="5 7" id="KW-1133">Transmembrane helix</keyword>
<comment type="caution">
    <text evidence="8">The sequence shown here is derived from an EMBL/GenBank/DDBJ whole genome shotgun (WGS) entry which is preliminary data.</text>
</comment>
<dbReference type="Pfam" id="PF07681">
    <property type="entry name" value="DoxX"/>
    <property type="match status" value="1"/>
</dbReference>
<dbReference type="GeneID" id="80801371"/>
<evidence type="ECO:0000256" key="4">
    <source>
        <dbReference type="ARBA" id="ARBA00022692"/>
    </source>
</evidence>
<dbReference type="PANTHER" id="PTHR33452:SF1">
    <property type="entry name" value="INNER MEMBRANE PROTEIN YPHA-RELATED"/>
    <property type="match status" value="1"/>
</dbReference>
<evidence type="ECO:0000256" key="1">
    <source>
        <dbReference type="ARBA" id="ARBA00004651"/>
    </source>
</evidence>
<comment type="similarity">
    <text evidence="2">Belongs to the DoxX family.</text>
</comment>
<gene>
    <name evidence="8" type="ORF">CRM82_12180</name>
</gene>
<accession>A0A2A7V0D7</accession>
<dbReference type="AlphaFoldDB" id="A0A2A7V0D7"/>
<protein>
    <submittedName>
        <fullName evidence="8">DoxX family protein</fullName>
    </submittedName>
</protein>
<keyword evidence="3" id="KW-1003">Cell membrane</keyword>
<evidence type="ECO:0000313" key="9">
    <source>
        <dbReference type="Proteomes" id="UP000220246"/>
    </source>
</evidence>
<sequence length="137" mass="14321">MWNSSQNVFALVGRILMAFLFIPAGFGKISGFAGAVGYAGAMGMPMPTVAVGIGLLIELVGGVALLLGWGTRWAALVLAFFTLVASFFFHAYWGLPADQAGMQQLLFNKNVAVVGGLLAFAAFGAGAFSVDGRRRTL</sequence>
<evidence type="ECO:0000256" key="6">
    <source>
        <dbReference type="ARBA" id="ARBA00023136"/>
    </source>
</evidence>